<dbReference type="OrthoDB" id="5196525at2"/>
<accession>A0A437QJ49</accession>
<protein>
    <submittedName>
        <fullName evidence="1">Uncharacterized protein</fullName>
    </submittedName>
</protein>
<dbReference type="InterPro" id="IPR027417">
    <property type="entry name" value="P-loop_NTPase"/>
</dbReference>
<dbReference type="EMBL" id="SACS01000018">
    <property type="protein sequence ID" value="RVU34430.1"/>
    <property type="molecule type" value="Genomic_DNA"/>
</dbReference>
<organism evidence="1 2">
    <name type="scientific">Rheinheimera riviphila</name>
    <dbReference type="NCBI Taxonomy" id="1834037"/>
    <lineage>
        <taxon>Bacteria</taxon>
        <taxon>Pseudomonadati</taxon>
        <taxon>Pseudomonadota</taxon>
        <taxon>Gammaproteobacteria</taxon>
        <taxon>Chromatiales</taxon>
        <taxon>Chromatiaceae</taxon>
        <taxon>Rheinheimera</taxon>
    </lineage>
</organism>
<name>A0A437QJ49_9GAMM</name>
<gene>
    <name evidence="1" type="ORF">EOE67_15395</name>
</gene>
<sequence length="694" mass="80719">MSDTFLSMTDSLSKYRRADLKDEDGKNLIEDLYVDPLENNLILKSMLKDNTTLLMGRKGTGKSTIINRFQHEVRKSDKKLSLYIDVKALFEQSKKSYFTLNTVDIGLSPEDSDRLSLYVYFIEKIIDEIKNEINVCVFKSAFEKIFKKSGITEKKFHERLNQLFTSVKMPYFVDLTASNHITKHEEDKVSKNKDSSIQFELGASKLSLSGGTKESSQNESLESKQFTRVLGRFFDIIGFMNNLKNLLREIPIETVFICLDDMSEIDKDSMEVFTDFIIGPLNNLSDEFFKFKISLYPGRDYLPSIDRQKVKTHCLDYYDLYSAGSVDKVEDSAIKYTKRLLEARFNYYFKGIDLNNFFDLNQVESIEEYYKLLFQISANVPRIIGKVLEISLQKTNGFEKKINRNILQESARQHYKNDIEFVLTKSEYIEYKSYNETFEKFHLLDLLKKLISKAISNKKHIGSSSAKIFSQYTSNTAPSNYLYVAEDLEDILKTLEFNFFMTKFSQQKDKDGESISIFSLNYGLCVENNIIFDEKSDRKFRIERVFDVNKIVADWMRGSQELCCLSCGELYDITKKEVFIDHKIPCLKCQGVVTLRSIIDEDQKIKIERNIRIPMKEFEILNVLKYKNSLTATELGDELDRKYQSINHSIGNNSKISHYEFIERKEISKKPYFSLSTKGEAYLNGQDIDPSKIN</sequence>
<proteinExistence type="predicted"/>
<keyword evidence="2" id="KW-1185">Reference proteome</keyword>
<dbReference type="Proteomes" id="UP000283077">
    <property type="component" value="Unassembled WGS sequence"/>
</dbReference>
<dbReference type="SUPFAM" id="SSF52540">
    <property type="entry name" value="P-loop containing nucleoside triphosphate hydrolases"/>
    <property type="match status" value="2"/>
</dbReference>
<reference evidence="1 2" key="1">
    <citation type="submission" date="2019-01" db="EMBL/GenBank/DDBJ databases">
        <authorList>
            <person name="Chen W.-M."/>
        </authorList>
    </citation>
    <scope>NUCLEOTIDE SEQUENCE [LARGE SCALE GENOMIC DNA]</scope>
    <source>
        <strain evidence="1 2">KYPC3</strain>
    </source>
</reference>
<evidence type="ECO:0000313" key="2">
    <source>
        <dbReference type="Proteomes" id="UP000283077"/>
    </source>
</evidence>
<dbReference type="RefSeq" id="WP_127700227.1">
    <property type="nucleotide sequence ID" value="NZ_SACS01000018.1"/>
</dbReference>
<evidence type="ECO:0000313" key="1">
    <source>
        <dbReference type="EMBL" id="RVU34430.1"/>
    </source>
</evidence>
<comment type="caution">
    <text evidence="1">The sequence shown here is derived from an EMBL/GenBank/DDBJ whole genome shotgun (WGS) entry which is preliminary data.</text>
</comment>
<dbReference type="AlphaFoldDB" id="A0A437QJ49"/>